<proteinExistence type="predicted"/>
<evidence type="ECO:0000313" key="2">
    <source>
        <dbReference type="EMBL" id="RBP41463.1"/>
    </source>
</evidence>
<evidence type="ECO:0008006" key="4">
    <source>
        <dbReference type="Google" id="ProtNLM"/>
    </source>
</evidence>
<gene>
    <name evidence="2" type="ORF">DES53_107295</name>
</gene>
<organism evidence="2 3">
    <name type="scientific">Roseimicrobium gellanilyticum</name>
    <dbReference type="NCBI Taxonomy" id="748857"/>
    <lineage>
        <taxon>Bacteria</taxon>
        <taxon>Pseudomonadati</taxon>
        <taxon>Verrucomicrobiota</taxon>
        <taxon>Verrucomicrobiia</taxon>
        <taxon>Verrucomicrobiales</taxon>
        <taxon>Verrucomicrobiaceae</taxon>
        <taxon>Roseimicrobium</taxon>
    </lineage>
</organism>
<accession>A0A366HFX0</accession>
<comment type="caution">
    <text evidence="2">The sequence shown here is derived from an EMBL/GenBank/DDBJ whole genome shotgun (WGS) entry which is preliminary data.</text>
</comment>
<dbReference type="Proteomes" id="UP000253426">
    <property type="component" value="Unassembled WGS sequence"/>
</dbReference>
<dbReference type="OrthoDB" id="202412at2"/>
<dbReference type="EMBL" id="QNRR01000007">
    <property type="protein sequence ID" value="RBP41463.1"/>
    <property type="molecule type" value="Genomic_DNA"/>
</dbReference>
<protein>
    <recommendedName>
        <fullName evidence="4">LPP20 lipoprotein</fullName>
    </recommendedName>
</protein>
<sequence length="365" mass="40643">MNALLHPAVLVSLLLILWGGQSLAQSPNQQARGLAIVKELPSDKDEFATSFHFLSCKRFGVTTNFVLNSASPLTVENYKICAVAEFGDLTTRDLITEEDRQYLELKRNEFQELSQKYPTARGKLKPVMETVIHLQSQLDSGQVRYRGGWTSKVSFDAMVESKRKAAEKEAADYARELQDVQAREKNLASARTNLAGRWLLRDHVEYIDRLARQGIKMSGISLLPIPENIIQDALHLPIRNWKDVVLKEAKGAMGPAILCVMQPQGAYSMRLAFTIASDDEKIANADDLKGALKVLASIDNELAGWLPGAVAAALIKLDLNERNGDRDAEVTIDRDFGNRECELRVLPRSTHEDGTIYSLVCLTVH</sequence>
<keyword evidence="3" id="KW-1185">Reference proteome</keyword>
<feature type="chain" id="PRO_5016620483" description="LPP20 lipoprotein" evidence="1">
    <location>
        <begin position="25"/>
        <end position="365"/>
    </location>
</feature>
<evidence type="ECO:0000313" key="3">
    <source>
        <dbReference type="Proteomes" id="UP000253426"/>
    </source>
</evidence>
<reference evidence="2 3" key="1">
    <citation type="submission" date="2018-06" db="EMBL/GenBank/DDBJ databases">
        <title>Genomic Encyclopedia of Type Strains, Phase IV (KMG-IV): sequencing the most valuable type-strain genomes for metagenomic binning, comparative biology and taxonomic classification.</title>
        <authorList>
            <person name="Goeker M."/>
        </authorList>
    </citation>
    <scope>NUCLEOTIDE SEQUENCE [LARGE SCALE GENOMIC DNA]</scope>
    <source>
        <strain evidence="2 3">DSM 25532</strain>
    </source>
</reference>
<dbReference type="AlphaFoldDB" id="A0A366HFX0"/>
<dbReference type="RefSeq" id="WP_113960090.1">
    <property type="nucleotide sequence ID" value="NZ_QNRR01000007.1"/>
</dbReference>
<name>A0A366HFX0_9BACT</name>
<feature type="signal peptide" evidence="1">
    <location>
        <begin position="1"/>
        <end position="24"/>
    </location>
</feature>
<evidence type="ECO:0000256" key="1">
    <source>
        <dbReference type="SAM" id="SignalP"/>
    </source>
</evidence>
<keyword evidence="1" id="KW-0732">Signal</keyword>